<proteinExistence type="predicted"/>
<name>A0AAW8PYI1_VIBPH</name>
<evidence type="ECO:0000313" key="2">
    <source>
        <dbReference type="Proteomes" id="UP001253193"/>
    </source>
</evidence>
<evidence type="ECO:0000313" key="1">
    <source>
        <dbReference type="EMBL" id="MDS1821283.1"/>
    </source>
</evidence>
<sequence length="99" mass="11448">MKKATPRKPVTKKSIIAAVIEATGIKPEYVEFSKFEGEYYWCGKAAATFTETNTYLKKLNDVPLERWVTDFEAKIKDTLQYSGFSHINDYIESIDWNDI</sequence>
<comment type="caution">
    <text evidence="1">The sequence shown here is derived from an EMBL/GenBank/DDBJ whole genome shotgun (WGS) entry which is preliminary data.</text>
</comment>
<organism evidence="1 2">
    <name type="scientific">Vibrio parahaemolyticus</name>
    <dbReference type="NCBI Taxonomy" id="670"/>
    <lineage>
        <taxon>Bacteria</taxon>
        <taxon>Pseudomonadati</taxon>
        <taxon>Pseudomonadota</taxon>
        <taxon>Gammaproteobacteria</taxon>
        <taxon>Vibrionales</taxon>
        <taxon>Vibrionaceae</taxon>
        <taxon>Vibrio</taxon>
    </lineage>
</organism>
<dbReference type="RefSeq" id="WP_311020157.1">
    <property type="nucleotide sequence ID" value="NZ_JAUHGG010000003.1"/>
</dbReference>
<dbReference type="Proteomes" id="UP001253193">
    <property type="component" value="Unassembled WGS sequence"/>
</dbReference>
<dbReference type="EMBL" id="JAUHGG010000003">
    <property type="protein sequence ID" value="MDS1821283.1"/>
    <property type="molecule type" value="Genomic_DNA"/>
</dbReference>
<gene>
    <name evidence="1" type="ORF">QX249_11465</name>
</gene>
<reference evidence="1" key="1">
    <citation type="submission" date="2023-06" db="EMBL/GenBank/DDBJ databases">
        <title>Genomic Diversity of Vibrio spp. and Metagenomic Analysis of Pathogens in Florida Gulf Coastal Waters Following Hurricane Ian.</title>
        <authorList>
            <person name="Brumfield K.D."/>
        </authorList>
    </citation>
    <scope>NUCLEOTIDE SEQUENCE</scope>
    <source>
        <strain evidence="1">WBS2B-138</strain>
    </source>
</reference>
<protein>
    <submittedName>
        <fullName evidence="1">Uncharacterized protein</fullName>
    </submittedName>
</protein>
<dbReference type="AlphaFoldDB" id="A0AAW8PYI1"/>
<accession>A0AAW8PYI1</accession>